<organism evidence="2 3">
    <name type="scientific">Phytophthora oleae</name>
    <dbReference type="NCBI Taxonomy" id="2107226"/>
    <lineage>
        <taxon>Eukaryota</taxon>
        <taxon>Sar</taxon>
        <taxon>Stramenopiles</taxon>
        <taxon>Oomycota</taxon>
        <taxon>Peronosporomycetes</taxon>
        <taxon>Peronosporales</taxon>
        <taxon>Peronosporaceae</taxon>
        <taxon>Phytophthora</taxon>
    </lineage>
</organism>
<evidence type="ECO:0000313" key="2">
    <source>
        <dbReference type="EMBL" id="KAL3673680.1"/>
    </source>
</evidence>
<evidence type="ECO:0000256" key="1">
    <source>
        <dbReference type="SAM" id="MobiDB-lite"/>
    </source>
</evidence>
<dbReference type="Proteomes" id="UP001632037">
    <property type="component" value="Unassembled WGS sequence"/>
</dbReference>
<reference evidence="2 3" key="1">
    <citation type="submission" date="2024-09" db="EMBL/GenBank/DDBJ databases">
        <title>Genome sequencing and assembly of Phytophthora oleae, isolate VK10A, causative agent of rot of olive drupes.</title>
        <authorList>
            <person name="Conti Taguali S."/>
            <person name="Riolo M."/>
            <person name="La Spada F."/>
            <person name="Cacciola S.O."/>
            <person name="Dionisio G."/>
        </authorList>
    </citation>
    <scope>NUCLEOTIDE SEQUENCE [LARGE SCALE GENOMIC DNA]</scope>
    <source>
        <strain evidence="2 3">VK10A</strain>
    </source>
</reference>
<accession>A0ABD3G3I8</accession>
<protein>
    <submittedName>
        <fullName evidence="2">Uncharacterized protein</fullName>
    </submittedName>
</protein>
<dbReference type="AlphaFoldDB" id="A0ABD3G3I8"/>
<evidence type="ECO:0000313" key="3">
    <source>
        <dbReference type="Proteomes" id="UP001632037"/>
    </source>
</evidence>
<name>A0ABD3G3I8_9STRA</name>
<sequence length="110" mass="12445">MTNQSISFNRGSHVANKRKRSTSVRVISAAPSCPRPSTLRLPSSSSTGSCLRKCRSHRHRRIWIEPPVGDPKANLDAFPKFMADRATAEEWRQQFTLYFGEVQDRVAPCD</sequence>
<dbReference type="EMBL" id="JBIMZQ010000002">
    <property type="protein sequence ID" value="KAL3673680.1"/>
    <property type="molecule type" value="Genomic_DNA"/>
</dbReference>
<comment type="caution">
    <text evidence="2">The sequence shown here is derived from an EMBL/GenBank/DDBJ whole genome shotgun (WGS) entry which is preliminary data.</text>
</comment>
<feature type="compositionally biased region" description="Polar residues" evidence="1">
    <location>
        <begin position="1"/>
        <end position="10"/>
    </location>
</feature>
<feature type="region of interest" description="Disordered" evidence="1">
    <location>
        <begin position="1"/>
        <end position="26"/>
    </location>
</feature>
<gene>
    <name evidence="2" type="ORF">V7S43_001378</name>
</gene>
<keyword evidence="3" id="KW-1185">Reference proteome</keyword>
<proteinExistence type="predicted"/>